<sequence>MSLRLGPSQCYGPVTLPQGNARGTLTGTHLWPAPNGLGLTWFFVVSGHLHTASGKGWSRKGYREDFTGHSLVLGFQGHLLLKMVYVVERVSFSLEWPEGQGREVPQSGFHLDPVSEGRPVDPSHSLFCQIVGGLAVMGPESLTQLCHHLLLPVGRRTYWASMVSSTRCPLGLEGSRLALPCPLHPRSGWDGGFSSRLTSEFLLDFFVKIFPPLGRQASDPASALDPVVLLGSSLRRRDVCSWLSFLRVPSDIVWLFIRGERGRESPTLFLTLNLLPTDGAKLLEQFLTSRPRVSEPLILYSPIVHVSSLSQNILNSKQGWKGRSGYLQRLSDA</sequence>
<keyword evidence="2" id="KW-1185">Reference proteome</keyword>
<comment type="caution">
    <text evidence="1">The sequence shown here is derived from an EMBL/GenBank/DDBJ whole genome shotgun (WGS) entry which is preliminary data.</text>
</comment>
<evidence type="ECO:0000313" key="2">
    <source>
        <dbReference type="Proteomes" id="UP000237105"/>
    </source>
</evidence>
<accession>A0A2P5ACZ3</accession>
<name>A0A2P5ACZ3_PARAD</name>
<dbReference type="EMBL" id="JXTB01000661">
    <property type="protein sequence ID" value="PON34402.1"/>
    <property type="molecule type" value="Genomic_DNA"/>
</dbReference>
<gene>
    <name evidence="1" type="ORF">PanWU01x14_344640</name>
</gene>
<proteinExistence type="predicted"/>
<protein>
    <submittedName>
        <fullName evidence="1">Uncharacterized protein</fullName>
    </submittedName>
</protein>
<dbReference type="AlphaFoldDB" id="A0A2P5ACZ3"/>
<dbReference type="Proteomes" id="UP000237105">
    <property type="component" value="Unassembled WGS sequence"/>
</dbReference>
<reference evidence="2" key="1">
    <citation type="submission" date="2016-06" db="EMBL/GenBank/DDBJ databases">
        <title>Parallel loss of symbiosis genes in relatives of nitrogen-fixing non-legume Parasponia.</title>
        <authorList>
            <person name="Van Velzen R."/>
            <person name="Holmer R."/>
            <person name="Bu F."/>
            <person name="Rutten L."/>
            <person name="Van Zeijl A."/>
            <person name="Liu W."/>
            <person name="Santuari L."/>
            <person name="Cao Q."/>
            <person name="Sharma T."/>
            <person name="Shen D."/>
            <person name="Roswanjaya Y."/>
            <person name="Wardhani T."/>
            <person name="Kalhor M.S."/>
            <person name="Jansen J."/>
            <person name="Van den Hoogen J."/>
            <person name="Gungor B."/>
            <person name="Hartog M."/>
            <person name="Hontelez J."/>
            <person name="Verver J."/>
            <person name="Yang W.-C."/>
            <person name="Schijlen E."/>
            <person name="Repin R."/>
            <person name="Schilthuizen M."/>
            <person name="Schranz E."/>
            <person name="Heidstra R."/>
            <person name="Miyata K."/>
            <person name="Fedorova E."/>
            <person name="Kohlen W."/>
            <person name="Bisseling T."/>
            <person name="Smit S."/>
            <person name="Geurts R."/>
        </authorList>
    </citation>
    <scope>NUCLEOTIDE SEQUENCE [LARGE SCALE GENOMIC DNA]</scope>
    <source>
        <strain evidence="2">cv. WU1-14</strain>
    </source>
</reference>
<organism evidence="1 2">
    <name type="scientific">Parasponia andersonii</name>
    <name type="common">Sponia andersonii</name>
    <dbReference type="NCBI Taxonomy" id="3476"/>
    <lineage>
        <taxon>Eukaryota</taxon>
        <taxon>Viridiplantae</taxon>
        <taxon>Streptophyta</taxon>
        <taxon>Embryophyta</taxon>
        <taxon>Tracheophyta</taxon>
        <taxon>Spermatophyta</taxon>
        <taxon>Magnoliopsida</taxon>
        <taxon>eudicotyledons</taxon>
        <taxon>Gunneridae</taxon>
        <taxon>Pentapetalae</taxon>
        <taxon>rosids</taxon>
        <taxon>fabids</taxon>
        <taxon>Rosales</taxon>
        <taxon>Cannabaceae</taxon>
        <taxon>Parasponia</taxon>
    </lineage>
</organism>
<evidence type="ECO:0000313" key="1">
    <source>
        <dbReference type="EMBL" id="PON34402.1"/>
    </source>
</evidence>